<sequence>MVSQGQSPTATAQRRPEAGVTAGFRPLALPALAAATRSARKKTETIAANKTPAAKRPAILHENDIVE</sequence>
<evidence type="ECO:0000256" key="1">
    <source>
        <dbReference type="SAM" id="MobiDB-lite"/>
    </source>
</evidence>
<feature type="compositionally biased region" description="Polar residues" evidence="1">
    <location>
        <begin position="1"/>
        <end position="12"/>
    </location>
</feature>
<feature type="region of interest" description="Disordered" evidence="1">
    <location>
        <begin position="1"/>
        <end position="67"/>
    </location>
</feature>
<feature type="compositionally biased region" description="Low complexity" evidence="1">
    <location>
        <begin position="26"/>
        <end position="35"/>
    </location>
</feature>
<evidence type="ECO:0000313" key="3">
    <source>
        <dbReference type="Proteomes" id="UP000008207"/>
    </source>
</evidence>
<name>B8IP38_METNO</name>
<evidence type="ECO:0000313" key="2">
    <source>
        <dbReference type="EMBL" id="ACL60356.1"/>
    </source>
</evidence>
<gene>
    <name evidence="2" type="ordered locus">Mnod_5512</name>
</gene>
<reference evidence="2 3" key="1">
    <citation type="submission" date="2009-01" db="EMBL/GenBank/DDBJ databases">
        <title>Complete sequence of chromosome of Methylobacterium nodulans ORS 2060.</title>
        <authorList>
            <consortium name="US DOE Joint Genome Institute"/>
            <person name="Lucas S."/>
            <person name="Copeland A."/>
            <person name="Lapidus A."/>
            <person name="Glavina del Rio T."/>
            <person name="Dalin E."/>
            <person name="Tice H."/>
            <person name="Bruce D."/>
            <person name="Goodwin L."/>
            <person name="Pitluck S."/>
            <person name="Sims D."/>
            <person name="Brettin T."/>
            <person name="Detter J.C."/>
            <person name="Han C."/>
            <person name="Larimer F."/>
            <person name="Land M."/>
            <person name="Hauser L."/>
            <person name="Kyrpides N."/>
            <person name="Ivanova N."/>
            <person name="Marx C.J."/>
            <person name="Richardson P."/>
        </authorList>
    </citation>
    <scope>NUCLEOTIDE SEQUENCE [LARGE SCALE GENOMIC DNA]</scope>
    <source>
        <strain evidence="3">LMG 21967 / CNCM I-2342 / ORS 2060</strain>
    </source>
</reference>
<protein>
    <submittedName>
        <fullName evidence="2">Uncharacterized protein</fullName>
    </submittedName>
</protein>
<dbReference type="KEGG" id="mno:Mnod_5512"/>
<proteinExistence type="predicted"/>
<dbReference type="STRING" id="460265.Mnod_5512"/>
<dbReference type="HOGENOM" id="CLU_2807534_0_0_5"/>
<accession>B8IP38</accession>
<keyword evidence="3" id="KW-1185">Reference proteome</keyword>
<dbReference type="Proteomes" id="UP000008207">
    <property type="component" value="Chromosome"/>
</dbReference>
<dbReference type="eggNOG" id="ENOG5031232">
    <property type="taxonomic scope" value="Bacteria"/>
</dbReference>
<dbReference type="AlphaFoldDB" id="B8IP38"/>
<dbReference type="EMBL" id="CP001349">
    <property type="protein sequence ID" value="ACL60356.1"/>
    <property type="molecule type" value="Genomic_DNA"/>
</dbReference>
<organism evidence="2 3">
    <name type="scientific">Methylobacterium nodulans (strain LMG 21967 / CNCM I-2342 / ORS 2060)</name>
    <dbReference type="NCBI Taxonomy" id="460265"/>
    <lineage>
        <taxon>Bacteria</taxon>
        <taxon>Pseudomonadati</taxon>
        <taxon>Pseudomonadota</taxon>
        <taxon>Alphaproteobacteria</taxon>
        <taxon>Hyphomicrobiales</taxon>
        <taxon>Methylobacteriaceae</taxon>
        <taxon>Methylobacterium</taxon>
    </lineage>
</organism>